<feature type="signal peptide" evidence="1">
    <location>
        <begin position="1"/>
        <end position="17"/>
    </location>
</feature>
<evidence type="ECO:0000313" key="2">
    <source>
        <dbReference type="EMBL" id="KAK3363982.1"/>
    </source>
</evidence>
<dbReference type="EMBL" id="JAUIQD010000001">
    <property type="protein sequence ID" value="KAK3363982.1"/>
    <property type="molecule type" value="Genomic_DNA"/>
</dbReference>
<keyword evidence="3" id="KW-1185">Reference proteome</keyword>
<accession>A0AAJ0HW37</accession>
<comment type="caution">
    <text evidence="2">The sequence shown here is derived from an EMBL/GenBank/DDBJ whole genome shotgun (WGS) entry which is preliminary data.</text>
</comment>
<keyword evidence="1" id="KW-0732">Signal</keyword>
<proteinExistence type="predicted"/>
<protein>
    <submittedName>
        <fullName evidence="2">Uncharacterized protein</fullName>
    </submittedName>
</protein>
<evidence type="ECO:0000256" key="1">
    <source>
        <dbReference type="SAM" id="SignalP"/>
    </source>
</evidence>
<evidence type="ECO:0000313" key="3">
    <source>
        <dbReference type="Proteomes" id="UP001275084"/>
    </source>
</evidence>
<organism evidence="2 3">
    <name type="scientific">Lasiosphaeria hispida</name>
    <dbReference type="NCBI Taxonomy" id="260671"/>
    <lineage>
        <taxon>Eukaryota</taxon>
        <taxon>Fungi</taxon>
        <taxon>Dikarya</taxon>
        <taxon>Ascomycota</taxon>
        <taxon>Pezizomycotina</taxon>
        <taxon>Sordariomycetes</taxon>
        <taxon>Sordariomycetidae</taxon>
        <taxon>Sordariales</taxon>
        <taxon>Lasiosphaeriaceae</taxon>
        <taxon>Lasiosphaeria</taxon>
    </lineage>
</organism>
<name>A0AAJ0HW37_9PEZI</name>
<gene>
    <name evidence="2" type="ORF">B0T25DRAFT_597651</name>
</gene>
<dbReference type="AlphaFoldDB" id="A0AAJ0HW37"/>
<feature type="chain" id="PRO_5042545628" evidence="1">
    <location>
        <begin position="18"/>
        <end position="160"/>
    </location>
</feature>
<dbReference type="Proteomes" id="UP001275084">
    <property type="component" value="Unassembled WGS sequence"/>
</dbReference>
<reference evidence="2" key="2">
    <citation type="submission" date="2023-06" db="EMBL/GenBank/DDBJ databases">
        <authorList>
            <consortium name="Lawrence Berkeley National Laboratory"/>
            <person name="Haridas S."/>
            <person name="Hensen N."/>
            <person name="Bonometti L."/>
            <person name="Westerberg I."/>
            <person name="Brannstrom I.O."/>
            <person name="Guillou S."/>
            <person name="Cros-Aarteil S."/>
            <person name="Calhoun S."/>
            <person name="Kuo A."/>
            <person name="Mondo S."/>
            <person name="Pangilinan J."/>
            <person name="Riley R."/>
            <person name="Labutti K."/>
            <person name="Andreopoulos B."/>
            <person name="Lipzen A."/>
            <person name="Chen C."/>
            <person name="Yanf M."/>
            <person name="Daum C."/>
            <person name="Ng V."/>
            <person name="Clum A."/>
            <person name="Steindorff A."/>
            <person name="Ohm R."/>
            <person name="Martin F."/>
            <person name="Silar P."/>
            <person name="Natvig D."/>
            <person name="Lalanne C."/>
            <person name="Gautier V."/>
            <person name="Ament-Velasquez S.L."/>
            <person name="Kruys A."/>
            <person name="Hutchinson M.I."/>
            <person name="Powell A.J."/>
            <person name="Barry K."/>
            <person name="Miller A.N."/>
            <person name="Grigoriev I.V."/>
            <person name="Debuchy R."/>
            <person name="Gladieux P."/>
            <person name="Thoren M.H."/>
            <person name="Johannesson H."/>
        </authorList>
    </citation>
    <scope>NUCLEOTIDE SEQUENCE</scope>
    <source>
        <strain evidence="2">CBS 955.72</strain>
    </source>
</reference>
<sequence length="160" mass="16277">MVCVMTGITAIAAPVLGAYTEAVIATAAAVEGFGTGAALTTAVGEGALVGMGALAGGSSTGIALATLAGPFGWLLVGCNENDHDIGGSGYTWDCWKPVIRDASARPSRGMALRCLAAHRNVQSVSLDWGELVVGNVFGERFRLTPVRVEGSMALHASMLL</sequence>
<reference evidence="2" key="1">
    <citation type="journal article" date="2023" name="Mol. Phylogenet. Evol.">
        <title>Genome-scale phylogeny and comparative genomics of the fungal order Sordariales.</title>
        <authorList>
            <person name="Hensen N."/>
            <person name="Bonometti L."/>
            <person name="Westerberg I."/>
            <person name="Brannstrom I.O."/>
            <person name="Guillou S."/>
            <person name="Cros-Aarteil S."/>
            <person name="Calhoun S."/>
            <person name="Haridas S."/>
            <person name="Kuo A."/>
            <person name="Mondo S."/>
            <person name="Pangilinan J."/>
            <person name="Riley R."/>
            <person name="LaButti K."/>
            <person name="Andreopoulos B."/>
            <person name="Lipzen A."/>
            <person name="Chen C."/>
            <person name="Yan M."/>
            <person name="Daum C."/>
            <person name="Ng V."/>
            <person name="Clum A."/>
            <person name="Steindorff A."/>
            <person name="Ohm R.A."/>
            <person name="Martin F."/>
            <person name="Silar P."/>
            <person name="Natvig D.O."/>
            <person name="Lalanne C."/>
            <person name="Gautier V."/>
            <person name="Ament-Velasquez S.L."/>
            <person name="Kruys A."/>
            <person name="Hutchinson M.I."/>
            <person name="Powell A.J."/>
            <person name="Barry K."/>
            <person name="Miller A.N."/>
            <person name="Grigoriev I.V."/>
            <person name="Debuchy R."/>
            <person name="Gladieux P."/>
            <person name="Hiltunen Thoren M."/>
            <person name="Johannesson H."/>
        </authorList>
    </citation>
    <scope>NUCLEOTIDE SEQUENCE</scope>
    <source>
        <strain evidence="2">CBS 955.72</strain>
    </source>
</reference>